<organism evidence="1 2">
    <name type="scientific">Conidiobolus coronatus (strain ATCC 28846 / CBS 209.66 / NRRL 28638)</name>
    <name type="common">Delacroixia coronata</name>
    <dbReference type="NCBI Taxonomy" id="796925"/>
    <lineage>
        <taxon>Eukaryota</taxon>
        <taxon>Fungi</taxon>
        <taxon>Fungi incertae sedis</taxon>
        <taxon>Zoopagomycota</taxon>
        <taxon>Entomophthoromycotina</taxon>
        <taxon>Entomophthoromycetes</taxon>
        <taxon>Entomophthorales</taxon>
        <taxon>Ancylistaceae</taxon>
        <taxon>Conidiobolus</taxon>
    </lineage>
</organism>
<dbReference type="PANTHER" id="PTHR12792">
    <property type="entry name" value="EXTRA SPINDLE POLES 1-RELATED"/>
    <property type="match status" value="1"/>
</dbReference>
<evidence type="ECO:0000313" key="2">
    <source>
        <dbReference type="Proteomes" id="UP000070444"/>
    </source>
</evidence>
<reference evidence="1 2" key="1">
    <citation type="journal article" date="2015" name="Genome Biol. Evol.">
        <title>Phylogenomic analyses indicate that early fungi evolved digesting cell walls of algal ancestors of land plants.</title>
        <authorList>
            <person name="Chang Y."/>
            <person name="Wang S."/>
            <person name="Sekimoto S."/>
            <person name="Aerts A.L."/>
            <person name="Choi C."/>
            <person name="Clum A."/>
            <person name="LaButti K.M."/>
            <person name="Lindquist E.A."/>
            <person name="Yee Ngan C."/>
            <person name="Ohm R.A."/>
            <person name="Salamov A.A."/>
            <person name="Grigoriev I.V."/>
            <person name="Spatafora J.W."/>
            <person name="Berbee M.L."/>
        </authorList>
    </citation>
    <scope>NUCLEOTIDE SEQUENCE [LARGE SCALE GENOMIC DNA]</scope>
    <source>
        <strain evidence="1 2">NRRL 28638</strain>
    </source>
</reference>
<dbReference type="Pfam" id="PF03568">
    <property type="entry name" value="Separin_C"/>
    <property type="match status" value="1"/>
</dbReference>
<dbReference type="STRING" id="796925.A0A137NPM6"/>
<gene>
    <name evidence="1" type="ORF">CONCODRAFT_21044</name>
</gene>
<protein>
    <submittedName>
        <fullName evidence="1">Uncharacterized protein</fullName>
    </submittedName>
</protein>
<accession>A0A137NPM6</accession>
<dbReference type="Proteomes" id="UP000070444">
    <property type="component" value="Unassembled WGS sequence"/>
</dbReference>
<dbReference type="GO" id="GO:0006508">
    <property type="term" value="P:proteolysis"/>
    <property type="evidence" value="ECO:0007669"/>
    <property type="project" value="InterPro"/>
</dbReference>
<sequence>MYNLMNYNLGKILGLNKIHKGDCFELKWFELIWKLNEIEYFEQLSISLQLLIEGHLLKGNHIIVDKKFMFKECEEELNELIIGVNKSLTIEDSDNDGSSQNRSKIWQIKAQSELREFKFELSKQSFERSYNWLLNSNTSSSSDFTISNLLKIKNNINELLPGLRTYTISSWWWTELIVGLVAKKQLTMDKAILKLDYKDEGELDINLTLTLAKTEFLKGVTLLDKLEVRDNLMNCYWTSPKIIKFNNFINMENPELAKVIGHFNSSLSLLNSLLPKSYLTIEYHQLREISLILAKLKFILELLSQNNENDTIDLVTKLTLSKGIWFSRTKLELKLNPQQTLRSSQNWPNLNDLSELKPNIDNQKLNQSAINSVMDNYSEIYNRSGKEIWGEISNLLPNKWAICTLDYCRESNDLIISRFDAYSGLTACRLPLVQHSNIPKSYTSNSSSSEIPGYPYDTVITELNHIINESVKISKQGQFIKTSQEKVNWWNIRIELDQRLKELLNNVEQRWLGAYKL</sequence>
<dbReference type="PANTHER" id="PTHR12792:SF0">
    <property type="entry name" value="SEPARIN"/>
    <property type="match status" value="1"/>
</dbReference>
<dbReference type="AlphaFoldDB" id="A0A137NPM6"/>
<dbReference type="GO" id="GO:0004197">
    <property type="term" value="F:cysteine-type endopeptidase activity"/>
    <property type="evidence" value="ECO:0007669"/>
    <property type="project" value="InterPro"/>
</dbReference>
<dbReference type="GO" id="GO:0072686">
    <property type="term" value="C:mitotic spindle"/>
    <property type="evidence" value="ECO:0007669"/>
    <property type="project" value="TreeGrafter"/>
</dbReference>
<dbReference type="GO" id="GO:0005737">
    <property type="term" value="C:cytoplasm"/>
    <property type="evidence" value="ECO:0007669"/>
    <property type="project" value="TreeGrafter"/>
</dbReference>
<dbReference type="OrthoDB" id="10255632at2759"/>
<dbReference type="InterPro" id="IPR005314">
    <property type="entry name" value="Peptidase_C50"/>
</dbReference>
<dbReference type="EMBL" id="KQ965278">
    <property type="protein sequence ID" value="KXN64681.1"/>
    <property type="molecule type" value="Genomic_DNA"/>
</dbReference>
<evidence type="ECO:0000313" key="1">
    <source>
        <dbReference type="EMBL" id="KXN64681.1"/>
    </source>
</evidence>
<proteinExistence type="predicted"/>
<dbReference type="GO" id="GO:0051307">
    <property type="term" value="P:meiotic chromosome separation"/>
    <property type="evidence" value="ECO:0007669"/>
    <property type="project" value="TreeGrafter"/>
</dbReference>
<name>A0A137NPM6_CONC2</name>
<keyword evidence="2" id="KW-1185">Reference proteome</keyword>
<dbReference type="GO" id="GO:0005634">
    <property type="term" value="C:nucleus"/>
    <property type="evidence" value="ECO:0007669"/>
    <property type="project" value="InterPro"/>
</dbReference>